<dbReference type="OrthoDB" id="1297712at2759"/>
<dbReference type="EMBL" id="KK914294">
    <property type="protein sequence ID" value="KDP42585.1"/>
    <property type="molecule type" value="Genomic_DNA"/>
</dbReference>
<evidence type="ECO:0008006" key="4">
    <source>
        <dbReference type="Google" id="ProtNLM"/>
    </source>
</evidence>
<evidence type="ECO:0000313" key="1">
    <source>
        <dbReference type="EMBL" id="KDP42584.1"/>
    </source>
</evidence>
<keyword evidence="3" id="KW-1185">Reference proteome</keyword>
<proteinExistence type="predicted"/>
<reference evidence="2 3" key="1">
    <citation type="journal article" date="2014" name="PLoS ONE">
        <title>Global Analysis of Gene Expression Profiles in Physic Nut (Jatropha curcas L.) Seedlings Exposed to Salt Stress.</title>
        <authorList>
            <person name="Zhang L."/>
            <person name="Zhang C."/>
            <person name="Wu P."/>
            <person name="Chen Y."/>
            <person name="Li M."/>
            <person name="Jiang H."/>
            <person name="Wu G."/>
        </authorList>
    </citation>
    <scope>NUCLEOTIDE SEQUENCE [LARGE SCALE GENOMIC DNA]</scope>
    <source>
        <strain evidence="3">cv. GZQX0401</strain>
        <tissue evidence="2">Young leaves</tissue>
    </source>
</reference>
<organism evidence="2 3">
    <name type="scientific">Jatropha curcas</name>
    <name type="common">Barbados nut</name>
    <dbReference type="NCBI Taxonomy" id="180498"/>
    <lineage>
        <taxon>Eukaryota</taxon>
        <taxon>Viridiplantae</taxon>
        <taxon>Streptophyta</taxon>
        <taxon>Embryophyta</taxon>
        <taxon>Tracheophyta</taxon>
        <taxon>Spermatophyta</taxon>
        <taxon>Magnoliopsida</taxon>
        <taxon>eudicotyledons</taxon>
        <taxon>Gunneridae</taxon>
        <taxon>Pentapetalae</taxon>
        <taxon>rosids</taxon>
        <taxon>fabids</taxon>
        <taxon>Malpighiales</taxon>
        <taxon>Euphorbiaceae</taxon>
        <taxon>Crotonoideae</taxon>
        <taxon>Jatropheae</taxon>
        <taxon>Jatropha</taxon>
    </lineage>
</organism>
<dbReference type="Proteomes" id="UP000027138">
    <property type="component" value="Unassembled WGS sequence"/>
</dbReference>
<sequence>MVKCNINAAVYNGGEGAGFGAILRDAQGQFVAGITGRLLGISQPRFAESSWAS</sequence>
<evidence type="ECO:0000313" key="3">
    <source>
        <dbReference type="Proteomes" id="UP000027138"/>
    </source>
</evidence>
<name>A0A067LDL2_JATCU</name>
<evidence type="ECO:0000313" key="2">
    <source>
        <dbReference type="EMBL" id="KDP42585.1"/>
    </source>
</evidence>
<protein>
    <recommendedName>
        <fullName evidence="4">RNase H type-1 domain-containing protein</fullName>
    </recommendedName>
</protein>
<dbReference type="EMBL" id="KK914294">
    <property type="protein sequence ID" value="KDP42584.1"/>
    <property type="molecule type" value="Genomic_DNA"/>
</dbReference>
<accession>A0A067LDL2</accession>
<dbReference type="AlphaFoldDB" id="A0A067LDL2"/>
<gene>
    <name evidence="1" type="ORF">JCGZ_24358</name>
    <name evidence="2" type="ORF">JCGZ_24359</name>
</gene>